<evidence type="ECO:0000313" key="2">
    <source>
        <dbReference type="Proteomes" id="UP001232063"/>
    </source>
</evidence>
<evidence type="ECO:0000313" key="1">
    <source>
        <dbReference type="EMBL" id="MDJ1499372.1"/>
    </source>
</evidence>
<dbReference type="RefSeq" id="WP_313983855.1">
    <property type="nucleotide sequence ID" value="NZ_JASJOU010000001.1"/>
</dbReference>
<protein>
    <submittedName>
        <fullName evidence="1">AAA family ATPase</fullName>
    </submittedName>
</protein>
<name>A0AAE3R2B5_9BACT</name>
<keyword evidence="2" id="KW-1185">Reference proteome</keyword>
<gene>
    <name evidence="1" type="ORF">QNI22_01875</name>
</gene>
<organism evidence="1 2">
    <name type="scientific">Xanthocytophaga agilis</name>
    <dbReference type="NCBI Taxonomy" id="3048010"/>
    <lineage>
        <taxon>Bacteria</taxon>
        <taxon>Pseudomonadati</taxon>
        <taxon>Bacteroidota</taxon>
        <taxon>Cytophagia</taxon>
        <taxon>Cytophagales</taxon>
        <taxon>Rhodocytophagaceae</taxon>
        <taxon>Xanthocytophaga</taxon>
    </lineage>
</organism>
<comment type="caution">
    <text evidence="1">The sequence shown here is derived from an EMBL/GenBank/DDBJ whole genome shotgun (WGS) entry which is preliminary data.</text>
</comment>
<sequence length="222" mass="25098">MNLITIIGGGSGTGKSYSLHNLGKDAVVLNVERKMLPFQSKGLVNVPINSTFKLFEAINRLRDNDEFRIIILDSFSEFCDILLAECKNKAKGFDVWNLYNTEIFNLFQALKSLKNKYVFVVGHTETLMDSDGERIQRLKVKGKENEGMIEKNATCVFYSKTVRRQDGNGVDYKFITNTDGYLPAKTPFGMFKDFLVENDLAAIVKVYDAFYHESAMKLAEAA</sequence>
<dbReference type="Pfam" id="PF13479">
    <property type="entry name" value="AAA_24"/>
    <property type="match status" value="1"/>
</dbReference>
<dbReference type="SUPFAM" id="SSF52540">
    <property type="entry name" value="P-loop containing nucleoside triphosphate hydrolases"/>
    <property type="match status" value="1"/>
</dbReference>
<proteinExistence type="predicted"/>
<reference evidence="1" key="1">
    <citation type="submission" date="2023-05" db="EMBL/GenBank/DDBJ databases">
        <authorList>
            <person name="Zhang X."/>
        </authorList>
    </citation>
    <scope>NUCLEOTIDE SEQUENCE</scope>
    <source>
        <strain evidence="1">BD1B2-1</strain>
    </source>
</reference>
<dbReference type="EMBL" id="JASJOU010000001">
    <property type="protein sequence ID" value="MDJ1499372.1"/>
    <property type="molecule type" value="Genomic_DNA"/>
</dbReference>
<dbReference type="AlphaFoldDB" id="A0AAE3R2B5"/>
<dbReference type="InterPro" id="IPR027417">
    <property type="entry name" value="P-loop_NTPase"/>
</dbReference>
<accession>A0AAE3R2B5</accession>
<dbReference type="Proteomes" id="UP001232063">
    <property type="component" value="Unassembled WGS sequence"/>
</dbReference>